<dbReference type="EMBL" id="CP094970">
    <property type="protein sequence ID" value="UYM04989.1"/>
    <property type="molecule type" value="Genomic_DNA"/>
</dbReference>
<proteinExistence type="predicted"/>
<organism evidence="1 2">
    <name type="scientific">Solicola gregarius</name>
    <dbReference type="NCBI Taxonomy" id="2908642"/>
    <lineage>
        <taxon>Bacteria</taxon>
        <taxon>Bacillati</taxon>
        <taxon>Actinomycetota</taxon>
        <taxon>Actinomycetes</taxon>
        <taxon>Propionibacteriales</taxon>
        <taxon>Nocardioidaceae</taxon>
        <taxon>Solicola</taxon>
    </lineage>
</organism>
<dbReference type="Gene3D" id="2.20.25.10">
    <property type="match status" value="1"/>
</dbReference>
<dbReference type="AlphaFoldDB" id="A0AA46TGL4"/>
<protein>
    <submittedName>
        <fullName evidence="1">Uncharacterized protein</fullName>
    </submittedName>
</protein>
<gene>
    <name evidence="1" type="ORF">L0C25_21095</name>
</gene>
<sequence>MTTTTDRFLYTARSPVTGGRAGNVQSDDGFAHTYVSPCSDATGKILVEAVAV</sequence>
<dbReference type="Proteomes" id="UP001164390">
    <property type="component" value="Chromosome"/>
</dbReference>
<dbReference type="RefSeq" id="WP_271633753.1">
    <property type="nucleotide sequence ID" value="NZ_CP094970.1"/>
</dbReference>
<keyword evidence="2" id="KW-1185">Reference proteome</keyword>
<name>A0AA46TGL4_9ACTN</name>
<dbReference type="KEGG" id="sgrg:L0C25_21095"/>
<evidence type="ECO:0000313" key="1">
    <source>
        <dbReference type="EMBL" id="UYM04989.1"/>
    </source>
</evidence>
<accession>A0AA46TGL4</accession>
<evidence type="ECO:0000313" key="2">
    <source>
        <dbReference type="Proteomes" id="UP001164390"/>
    </source>
</evidence>
<reference evidence="1" key="1">
    <citation type="submission" date="2022-01" db="EMBL/GenBank/DDBJ databases">
        <title>Nocardioidaceae gen. sp. A5X3R13.</title>
        <authorList>
            <person name="Lopez Marin M.A."/>
            <person name="Uhlik O."/>
        </authorList>
    </citation>
    <scope>NUCLEOTIDE SEQUENCE</scope>
    <source>
        <strain evidence="1">A5X3R13</strain>
    </source>
</reference>